<evidence type="ECO:0000313" key="2">
    <source>
        <dbReference type="EMBL" id="CAH2070367.1"/>
    </source>
</evidence>
<dbReference type="PANTHER" id="PTHR47074">
    <property type="entry name" value="BNAC02G40300D PROTEIN"/>
    <property type="match status" value="1"/>
</dbReference>
<dbReference type="AlphaFoldDB" id="A0AAU9SP88"/>
<gene>
    <name evidence="2" type="ORF">TAV2_LOCUS20865</name>
</gene>
<keyword evidence="3" id="KW-1185">Reference proteome</keyword>
<sequence length="135" mass="14352">MDASSDLLSGSCGVGWIIKDGLEALLHQNSANRCFVGSALAAEALTLKTALLDAVSSGIRACLSDSKNLISRLTGNGNSVKLQGIFCDIRVLSNSFEYICFSFISRLINVSADYGFKMSLIPCPQHSPYGDVISV</sequence>
<name>A0AAU9SP88_THLAR</name>
<dbReference type="InterPro" id="IPR044730">
    <property type="entry name" value="RNase_H-like_dom_plant"/>
</dbReference>
<dbReference type="EMBL" id="OU466862">
    <property type="protein sequence ID" value="CAH2070367.1"/>
    <property type="molecule type" value="Genomic_DNA"/>
</dbReference>
<dbReference type="PANTHER" id="PTHR47074:SF49">
    <property type="entry name" value="POLYNUCLEOTIDYL TRANSFERASE, RIBONUCLEASE H-LIKE SUPERFAMILY PROTEIN"/>
    <property type="match status" value="1"/>
</dbReference>
<accession>A0AAU9SP88</accession>
<dbReference type="SUPFAM" id="SSF53098">
    <property type="entry name" value="Ribonuclease H-like"/>
    <property type="match status" value="1"/>
</dbReference>
<organism evidence="2 3">
    <name type="scientific">Thlaspi arvense</name>
    <name type="common">Field penny-cress</name>
    <dbReference type="NCBI Taxonomy" id="13288"/>
    <lineage>
        <taxon>Eukaryota</taxon>
        <taxon>Viridiplantae</taxon>
        <taxon>Streptophyta</taxon>
        <taxon>Embryophyta</taxon>
        <taxon>Tracheophyta</taxon>
        <taxon>Spermatophyta</taxon>
        <taxon>Magnoliopsida</taxon>
        <taxon>eudicotyledons</taxon>
        <taxon>Gunneridae</taxon>
        <taxon>Pentapetalae</taxon>
        <taxon>rosids</taxon>
        <taxon>malvids</taxon>
        <taxon>Brassicales</taxon>
        <taxon>Brassicaceae</taxon>
        <taxon>Thlaspideae</taxon>
        <taxon>Thlaspi</taxon>
    </lineage>
</organism>
<proteinExistence type="predicted"/>
<dbReference type="GO" id="GO:0003676">
    <property type="term" value="F:nucleic acid binding"/>
    <property type="evidence" value="ECO:0007669"/>
    <property type="project" value="InterPro"/>
</dbReference>
<dbReference type="Pfam" id="PF13456">
    <property type="entry name" value="RVT_3"/>
    <property type="match status" value="1"/>
</dbReference>
<dbReference type="CDD" id="cd06222">
    <property type="entry name" value="RNase_H_like"/>
    <property type="match status" value="1"/>
</dbReference>
<dbReference type="InterPro" id="IPR012337">
    <property type="entry name" value="RNaseH-like_sf"/>
</dbReference>
<protein>
    <recommendedName>
        <fullName evidence="1">RNase H type-1 domain-containing protein</fullName>
    </recommendedName>
</protein>
<evidence type="ECO:0000259" key="1">
    <source>
        <dbReference type="Pfam" id="PF13456"/>
    </source>
</evidence>
<dbReference type="GO" id="GO:0004523">
    <property type="term" value="F:RNA-DNA hybrid ribonuclease activity"/>
    <property type="evidence" value="ECO:0007669"/>
    <property type="project" value="InterPro"/>
</dbReference>
<evidence type="ECO:0000313" key="3">
    <source>
        <dbReference type="Proteomes" id="UP000836841"/>
    </source>
</evidence>
<feature type="domain" description="RNase H type-1" evidence="1">
    <location>
        <begin position="9"/>
        <end position="114"/>
    </location>
</feature>
<dbReference type="InterPro" id="IPR052929">
    <property type="entry name" value="RNase_H-like_EbsB-rel"/>
</dbReference>
<dbReference type="Proteomes" id="UP000836841">
    <property type="component" value="Chromosome 6"/>
</dbReference>
<dbReference type="InterPro" id="IPR002156">
    <property type="entry name" value="RNaseH_domain"/>
</dbReference>
<reference evidence="2 3" key="1">
    <citation type="submission" date="2022-03" db="EMBL/GenBank/DDBJ databases">
        <authorList>
            <person name="Nunn A."/>
            <person name="Chopra R."/>
            <person name="Nunn A."/>
            <person name="Contreras Garrido A."/>
        </authorList>
    </citation>
    <scope>NUCLEOTIDE SEQUENCE [LARGE SCALE GENOMIC DNA]</scope>
</reference>